<dbReference type="AlphaFoldDB" id="A0A4S3J1W8"/>
<organism evidence="3 4">
    <name type="scientific">Aspergillus tanneri</name>
    <dbReference type="NCBI Taxonomy" id="1220188"/>
    <lineage>
        <taxon>Eukaryota</taxon>
        <taxon>Fungi</taxon>
        <taxon>Dikarya</taxon>
        <taxon>Ascomycota</taxon>
        <taxon>Pezizomycotina</taxon>
        <taxon>Eurotiomycetes</taxon>
        <taxon>Eurotiomycetidae</taxon>
        <taxon>Eurotiales</taxon>
        <taxon>Aspergillaceae</taxon>
        <taxon>Aspergillus</taxon>
        <taxon>Aspergillus subgen. Circumdati</taxon>
    </lineage>
</organism>
<dbReference type="EMBL" id="QUQM01000008">
    <property type="protein sequence ID" value="KAA8642596.1"/>
    <property type="molecule type" value="Genomic_DNA"/>
</dbReference>
<dbReference type="Proteomes" id="UP000324241">
    <property type="component" value="Unassembled WGS sequence"/>
</dbReference>
<keyword evidence="4" id="KW-1185">Reference proteome</keyword>
<protein>
    <recommendedName>
        <fullName evidence="1">N-acetyltransferase domain-containing protein</fullName>
    </recommendedName>
</protein>
<dbReference type="Pfam" id="PF00583">
    <property type="entry name" value="Acetyltransf_1"/>
    <property type="match status" value="1"/>
</dbReference>
<dbReference type="Gene3D" id="3.40.630.30">
    <property type="match status" value="1"/>
</dbReference>
<comment type="caution">
    <text evidence="3">The sequence shown here is derived from an EMBL/GenBank/DDBJ whole genome shotgun (WGS) entry which is preliminary data.</text>
</comment>
<dbReference type="GeneID" id="54334242"/>
<dbReference type="InterPro" id="IPR016181">
    <property type="entry name" value="Acyl_CoA_acyltransferase"/>
</dbReference>
<name>A0A4S3J1W8_9EURO</name>
<dbReference type="CDD" id="cd04301">
    <property type="entry name" value="NAT_SF"/>
    <property type="match status" value="1"/>
</dbReference>
<dbReference type="InterPro" id="IPR000182">
    <property type="entry name" value="GNAT_dom"/>
</dbReference>
<dbReference type="GO" id="GO:0016747">
    <property type="term" value="F:acyltransferase activity, transferring groups other than amino-acyl groups"/>
    <property type="evidence" value="ECO:0007669"/>
    <property type="project" value="InterPro"/>
</dbReference>
<evidence type="ECO:0000313" key="2">
    <source>
        <dbReference type="EMBL" id="KAA8642596.1"/>
    </source>
</evidence>
<accession>A0A4S3J1W8</accession>
<proteinExistence type="predicted"/>
<dbReference type="OrthoDB" id="9975416at2759"/>
<dbReference type="VEuPathDB" id="FungiDB:EYZ11_011912"/>
<dbReference type="EMBL" id="SOSA01000797">
    <property type="protein sequence ID" value="THC88645.1"/>
    <property type="molecule type" value="Genomic_DNA"/>
</dbReference>
<sequence>MSNIAVIPRDIPNDDLDIIIDRVKDLRLCGLQQSPQAFSSKYENEVLFPRSKWLSRIEDPNARTFIALGGDSPAVVDSNPLPALLTREWMGTLTLRGPAVVPNQDDWTLANLMDLFSSSQLDRVQTLDLSTVAFKFNGVFVRSEGRGQGNGRRLVEEAIAHSKTKAVEMGARRVWVLISVEVKNEAAFKFYRDCGFEVWKEKAWLETRDVRVLDMQLDC</sequence>
<evidence type="ECO:0000313" key="5">
    <source>
        <dbReference type="Proteomes" id="UP000324241"/>
    </source>
</evidence>
<dbReference type="SUPFAM" id="SSF55729">
    <property type="entry name" value="Acyl-CoA N-acyltransferases (Nat)"/>
    <property type="match status" value="1"/>
</dbReference>
<evidence type="ECO:0000313" key="4">
    <source>
        <dbReference type="Proteomes" id="UP000308092"/>
    </source>
</evidence>
<reference evidence="3 4" key="1">
    <citation type="submission" date="2019-03" db="EMBL/GenBank/DDBJ databases">
        <title>The genome sequence of a newly discovered highly antifungal drug resistant Aspergillus species, Aspergillus tanneri NIH 1004.</title>
        <authorList>
            <person name="Mounaud S."/>
            <person name="Singh I."/>
            <person name="Joardar V."/>
            <person name="Pakala S."/>
            <person name="Pakala S."/>
            <person name="Venepally P."/>
            <person name="Hoover J."/>
            <person name="Nierman W."/>
            <person name="Chung J."/>
            <person name="Losada L."/>
        </authorList>
    </citation>
    <scope>NUCLEOTIDE SEQUENCE [LARGE SCALE GENOMIC DNA]</scope>
    <source>
        <strain evidence="3 4">NIH1004</strain>
    </source>
</reference>
<dbReference type="PROSITE" id="PS51186">
    <property type="entry name" value="GNAT"/>
    <property type="match status" value="1"/>
</dbReference>
<dbReference type="RefSeq" id="XP_033421958.1">
    <property type="nucleotide sequence ID" value="XM_033576103.1"/>
</dbReference>
<feature type="domain" description="N-acetyltransferase" evidence="1">
    <location>
        <begin position="138"/>
        <end position="219"/>
    </location>
</feature>
<evidence type="ECO:0000313" key="3">
    <source>
        <dbReference type="EMBL" id="THC88645.1"/>
    </source>
</evidence>
<evidence type="ECO:0000259" key="1">
    <source>
        <dbReference type="PROSITE" id="PS51186"/>
    </source>
</evidence>
<dbReference type="Proteomes" id="UP000308092">
    <property type="component" value="Unassembled WGS sequence"/>
</dbReference>
<gene>
    <name evidence="2" type="ORF">ATNIH1004_011541</name>
    <name evidence="3" type="ORF">EYZ11_011912</name>
</gene>
<reference evidence="2 5" key="2">
    <citation type="submission" date="2019-08" db="EMBL/GenBank/DDBJ databases">
        <title>The genome sequence of a newly discovered highly antifungal drug resistant Aspergillus species, Aspergillus tanneri NIH 1004.</title>
        <authorList>
            <person name="Mounaud S."/>
            <person name="Singh I."/>
            <person name="Joardar V."/>
            <person name="Pakala S."/>
            <person name="Pakala S."/>
            <person name="Venepally P."/>
            <person name="Chung J.K."/>
            <person name="Losada L."/>
            <person name="Nierman W.C."/>
        </authorList>
    </citation>
    <scope>NUCLEOTIDE SEQUENCE [LARGE SCALE GENOMIC DNA]</scope>
    <source>
        <strain evidence="2 5">NIH1004</strain>
    </source>
</reference>